<evidence type="ECO:0000256" key="2">
    <source>
        <dbReference type="ARBA" id="ARBA00022840"/>
    </source>
</evidence>
<dbReference type="GO" id="GO:0051731">
    <property type="term" value="F:polynucleotide 5'-hydroxyl-kinase activity"/>
    <property type="evidence" value="ECO:0007669"/>
    <property type="project" value="InterPro"/>
</dbReference>
<protein>
    <submittedName>
        <fullName evidence="5">Polyribonucleotide 5'-hydroxyl-kinase Clp1 (Trinotate prediction)</fullName>
    </submittedName>
</protein>
<dbReference type="InterPro" id="IPR045116">
    <property type="entry name" value="Clp1/Grc3"/>
</dbReference>
<dbReference type="GO" id="GO:0005634">
    <property type="term" value="C:nucleus"/>
    <property type="evidence" value="ECO:0007669"/>
    <property type="project" value="TreeGrafter"/>
</dbReference>
<dbReference type="InterPro" id="IPR032319">
    <property type="entry name" value="CLP1_P"/>
</dbReference>
<keyword evidence="1" id="KW-0547">Nucleotide-binding</keyword>
<dbReference type="Pfam" id="PF06807">
    <property type="entry name" value="Clp1"/>
    <property type="match status" value="1"/>
</dbReference>
<proteinExistence type="predicted"/>
<dbReference type="Pfam" id="PF16575">
    <property type="entry name" value="CLP1_P"/>
    <property type="match status" value="1"/>
</dbReference>
<evidence type="ECO:0000259" key="4">
    <source>
        <dbReference type="Pfam" id="PF16575"/>
    </source>
</evidence>
<dbReference type="AlphaFoldDB" id="A0A6G3MFQ9"/>
<dbReference type="Gene3D" id="2.40.30.330">
    <property type="entry name" value="Pre-mRNA cleavage complex subunit Clp1, C-terminal domain"/>
    <property type="match status" value="1"/>
</dbReference>
<organism evidence="5">
    <name type="scientific">Henneguya salminicola</name>
    <name type="common">Myxosporean</name>
    <dbReference type="NCBI Taxonomy" id="69463"/>
    <lineage>
        <taxon>Eukaryota</taxon>
        <taxon>Metazoa</taxon>
        <taxon>Cnidaria</taxon>
        <taxon>Myxozoa</taxon>
        <taxon>Myxosporea</taxon>
        <taxon>Bivalvulida</taxon>
        <taxon>Platysporina</taxon>
        <taxon>Myxobolidae</taxon>
        <taxon>Henneguya</taxon>
    </lineage>
</organism>
<evidence type="ECO:0000313" key="5">
    <source>
        <dbReference type="EMBL" id="NDJ92847.1"/>
    </source>
</evidence>
<dbReference type="EMBL" id="GHBP01001709">
    <property type="protein sequence ID" value="NDJ92847.1"/>
    <property type="molecule type" value="Transcribed_RNA"/>
</dbReference>
<keyword evidence="5" id="KW-0808">Transferase</keyword>
<dbReference type="GO" id="GO:0006388">
    <property type="term" value="P:tRNA splicing, via endonucleolytic cleavage and ligation"/>
    <property type="evidence" value="ECO:0007669"/>
    <property type="project" value="TreeGrafter"/>
</dbReference>
<dbReference type="PANTHER" id="PTHR12755">
    <property type="entry name" value="CLEAVAGE/POLYADENYLATION FACTOR IA SUBUNIT CLP1P"/>
    <property type="match status" value="1"/>
</dbReference>
<feature type="domain" description="Clp1 C-terminal" evidence="3">
    <location>
        <begin position="108"/>
        <end position="182"/>
    </location>
</feature>
<name>A0A6G3MFQ9_HENSL</name>
<accession>A0A6G3MFQ9</accession>
<evidence type="ECO:0000256" key="1">
    <source>
        <dbReference type="ARBA" id="ARBA00022741"/>
    </source>
</evidence>
<dbReference type="InterPro" id="IPR038238">
    <property type="entry name" value="Clp1_C_sf"/>
</dbReference>
<keyword evidence="5" id="KW-0418">Kinase</keyword>
<dbReference type="InterPro" id="IPR010655">
    <property type="entry name" value="Clp1_C"/>
</dbReference>
<evidence type="ECO:0000259" key="3">
    <source>
        <dbReference type="Pfam" id="PF06807"/>
    </source>
</evidence>
<keyword evidence="2" id="KW-0067">ATP-binding</keyword>
<dbReference type="PANTHER" id="PTHR12755:SF6">
    <property type="entry name" value="POLYRIBONUCLEOTIDE 5'-HYDROXYL-KINASE CLP1"/>
    <property type="match status" value="1"/>
</dbReference>
<dbReference type="Gene3D" id="3.40.50.300">
    <property type="entry name" value="P-loop containing nucleotide triphosphate hydrolases"/>
    <property type="match status" value="1"/>
</dbReference>
<dbReference type="InterPro" id="IPR027417">
    <property type="entry name" value="P-loop_NTPase"/>
</dbReference>
<feature type="domain" description="Clp1 P-loop" evidence="4">
    <location>
        <begin position="2"/>
        <end position="103"/>
    </location>
</feature>
<dbReference type="GO" id="GO:0005524">
    <property type="term" value="F:ATP binding"/>
    <property type="evidence" value="ECO:0007669"/>
    <property type="project" value="UniProtKB-KW"/>
</dbReference>
<reference evidence="5" key="1">
    <citation type="submission" date="2018-11" db="EMBL/GenBank/DDBJ databases">
        <title>Henneguya salminicola genome and transcriptome.</title>
        <authorList>
            <person name="Yahalomi D."/>
            <person name="Atkinson S.D."/>
            <person name="Neuhof M."/>
            <person name="Chang E.S."/>
            <person name="Philippe H."/>
            <person name="Cartwright P."/>
            <person name="Bartholomew J.L."/>
            <person name="Huchon D."/>
        </authorList>
    </citation>
    <scope>NUCLEOTIDE SEQUENCE</scope>
    <source>
        <strain evidence="5">Hz1</strain>
        <tissue evidence="5">Whole</tissue>
    </source>
</reference>
<dbReference type="GO" id="GO:0031124">
    <property type="term" value="P:mRNA 3'-end processing"/>
    <property type="evidence" value="ECO:0007669"/>
    <property type="project" value="InterPro"/>
</dbReference>
<sequence length="183" mass="20517">MSELASSIYSKMEKSLKVKAAGYIINTCGYVVKTGLEMIKNAIECFDVDLVIVIDDELLYTQIKEICQKRHIVVLPKSGGSKSISGDQRKKLRSKRVTEYFYGAQKELHPHTFSVSFDEIKIYKIGLPKVSEYCMPVGSEDSIQLEVILMEPNADMIHHLCAISCGENEKSILSSNIYGLVVM</sequence>